<dbReference type="EMBL" id="MKQR01000005">
    <property type="protein sequence ID" value="OLR95021.1"/>
    <property type="molecule type" value="Genomic_DNA"/>
</dbReference>
<sequence>MLSVEQVAERLGLHVRTVRGYIRDGKLRATRIGKQYRIAEDDLAALTGTPAPRRSVEATAVVEVEGIARHGADRLSTMLTAGVRGVRLQVVHDPDRSRVRVVLFGSPGEVADVLRVIDAVQGEL</sequence>
<gene>
    <name evidence="2" type="ORF">BJP25_08670</name>
</gene>
<dbReference type="OrthoDB" id="3401953at2"/>
<evidence type="ECO:0000313" key="2">
    <source>
        <dbReference type="EMBL" id="OLR95021.1"/>
    </source>
</evidence>
<feature type="domain" description="Helix-turn-helix" evidence="1">
    <location>
        <begin position="1"/>
        <end position="45"/>
    </location>
</feature>
<dbReference type="Pfam" id="PF12728">
    <property type="entry name" value="HTH_17"/>
    <property type="match status" value="1"/>
</dbReference>
<dbReference type="RefSeq" id="WP_075973254.1">
    <property type="nucleotide sequence ID" value="NZ_MKQR01000005.1"/>
</dbReference>
<dbReference type="InterPro" id="IPR041657">
    <property type="entry name" value="HTH_17"/>
</dbReference>
<name>A0A1Q9LSP7_9PSEU</name>
<reference evidence="2 3" key="1">
    <citation type="submission" date="2016-10" db="EMBL/GenBank/DDBJ databases">
        <title>The Draft Genome Sequence of Actinokineospora bangkokensis 44EHWT reveals the biosynthetic pathway of antifungal compounds Thailandins with unusual extender unit butylmalonyl-CoA.</title>
        <authorList>
            <person name="Greule A."/>
            <person name="Intra B."/>
            <person name="Flemming S."/>
            <person name="Rommel M.G."/>
            <person name="Panbangred W."/>
            <person name="Bechthold A."/>
        </authorList>
    </citation>
    <scope>NUCLEOTIDE SEQUENCE [LARGE SCALE GENOMIC DNA]</scope>
    <source>
        <strain evidence="2 3">44EHW</strain>
    </source>
</reference>
<dbReference type="Proteomes" id="UP000186040">
    <property type="component" value="Unassembled WGS sequence"/>
</dbReference>
<accession>A0A1Q9LSP7</accession>
<dbReference type="InterPro" id="IPR010093">
    <property type="entry name" value="SinI_DNA-bd"/>
</dbReference>
<dbReference type="AlphaFoldDB" id="A0A1Q9LSP7"/>
<organism evidence="2 3">
    <name type="scientific">Actinokineospora bangkokensis</name>
    <dbReference type="NCBI Taxonomy" id="1193682"/>
    <lineage>
        <taxon>Bacteria</taxon>
        <taxon>Bacillati</taxon>
        <taxon>Actinomycetota</taxon>
        <taxon>Actinomycetes</taxon>
        <taxon>Pseudonocardiales</taxon>
        <taxon>Pseudonocardiaceae</taxon>
        <taxon>Actinokineospora</taxon>
    </lineage>
</organism>
<protein>
    <submittedName>
        <fullName evidence="2">DNA-binding protein</fullName>
    </submittedName>
</protein>
<keyword evidence="2" id="KW-0238">DNA-binding</keyword>
<evidence type="ECO:0000259" key="1">
    <source>
        <dbReference type="Pfam" id="PF12728"/>
    </source>
</evidence>
<dbReference type="GO" id="GO:0003677">
    <property type="term" value="F:DNA binding"/>
    <property type="evidence" value="ECO:0007669"/>
    <property type="project" value="UniProtKB-KW"/>
</dbReference>
<proteinExistence type="predicted"/>
<dbReference type="InterPro" id="IPR009061">
    <property type="entry name" value="DNA-bd_dom_put_sf"/>
</dbReference>
<evidence type="ECO:0000313" key="3">
    <source>
        <dbReference type="Proteomes" id="UP000186040"/>
    </source>
</evidence>
<comment type="caution">
    <text evidence="2">The sequence shown here is derived from an EMBL/GenBank/DDBJ whole genome shotgun (WGS) entry which is preliminary data.</text>
</comment>
<dbReference type="SUPFAM" id="SSF46955">
    <property type="entry name" value="Putative DNA-binding domain"/>
    <property type="match status" value="1"/>
</dbReference>
<dbReference type="STRING" id="1193682.BJP25_08670"/>
<dbReference type="NCBIfam" id="TIGR01764">
    <property type="entry name" value="excise"/>
    <property type="match status" value="1"/>
</dbReference>
<keyword evidence="3" id="KW-1185">Reference proteome</keyword>